<gene>
    <name evidence="1 3" type="primary">tlp</name>
    <name evidence="3" type="ORF">OIH86_07425</name>
</gene>
<name>A0ABT3DEJ1_9BACI</name>
<dbReference type="Proteomes" id="UP001526147">
    <property type="component" value="Unassembled WGS sequence"/>
</dbReference>
<organism evidence="3 4">
    <name type="scientific">Metabacillus halosaccharovorans</name>
    <dbReference type="NCBI Taxonomy" id="930124"/>
    <lineage>
        <taxon>Bacteria</taxon>
        <taxon>Bacillati</taxon>
        <taxon>Bacillota</taxon>
        <taxon>Bacilli</taxon>
        <taxon>Bacillales</taxon>
        <taxon>Bacillaceae</taxon>
        <taxon>Metabacillus</taxon>
    </lineage>
</organism>
<proteinExistence type="evidence at transcript level"/>
<dbReference type="Pfam" id="PF19824">
    <property type="entry name" value="Tlp"/>
    <property type="match status" value="1"/>
</dbReference>
<evidence type="ECO:0000256" key="1">
    <source>
        <dbReference type="HAMAP-Rule" id="MF_01506"/>
    </source>
</evidence>
<reference evidence="3 4" key="1">
    <citation type="submission" date="2022-10" db="EMBL/GenBank/DDBJ databases">
        <title>Draft genome assembly of moderately radiation resistant bacterium Metabacillus halosaccharovorans.</title>
        <authorList>
            <person name="Pal S."/>
            <person name="Gopinathan A."/>
        </authorList>
    </citation>
    <scope>NUCLEOTIDE SEQUENCE [LARGE SCALE GENOMIC DNA]</scope>
    <source>
        <strain evidence="3 4">VITHBRA001</strain>
    </source>
</reference>
<sequence length="81" mass="9615">MTKHTKPNPDDRSDNVEKLQSMVQNTIENIEEAQDSMAFANSEERERIEAKNLRREESINAMRNEIKDEAQARENNYRYDQ</sequence>
<accession>A0ABT3DEJ1</accession>
<dbReference type="NCBIfam" id="TIGR03090">
    <property type="entry name" value="SASP_tlp"/>
    <property type="match status" value="1"/>
</dbReference>
<keyword evidence="2" id="KW-0175">Coiled coil</keyword>
<feature type="coiled-coil region" evidence="2">
    <location>
        <begin position="16"/>
        <end position="65"/>
    </location>
</feature>
<dbReference type="RefSeq" id="WP_264142254.1">
    <property type="nucleotide sequence ID" value="NZ_JAOYEY010000032.1"/>
</dbReference>
<comment type="subcellular location">
    <subcellularLocation>
        <location evidence="1">Spore core</location>
    </subcellularLocation>
</comment>
<comment type="caution">
    <text evidence="3">The sequence shown here is derived from an EMBL/GenBank/DDBJ whole genome shotgun (WGS) entry which is preliminary data.</text>
</comment>
<protein>
    <recommendedName>
        <fullName evidence="1">Small, acid-soluble spore protein Tlp</fullName>
    </recommendedName>
</protein>
<dbReference type="InterPro" id="IPR017524">
    <property type="entry name" value="SASP_thioredoxin-like"/>
</dbReference>
<keyword evidence="4" id="KW-1185">Reference proteome</keyword>
<evidence type="ECO:0000313" key="4">
    <source>
        <dbReference type="Proteomes" id="UP001526147"/>
    </source>
</evidence>
<keyword evidence="1" id="KW-0749">Sporulation</keyword>
<comment type="induction">
    <text evidence="1">Expressed only in the forespore compartment of sporulating cells.</text>
</comment>
<evidence type="ECO:0000313" key="3">
    <source>
        <dbReference type="EMBL" id="MCV9885479.1"/>
    </source>
</evidence>
<dbReference type="EMBL" id="JAOYEY010000032">
    <property type="protein sequence ID" value="MCV9885479.1"/>
    <property type="molecule type" value="Genomic_DNA"/>
</dbReference>
<evidence type="ECO:0000256" key="2">
    <source>
        <dbReference type="SAM" id="Coils"/>
    </source>
</evidence>
<comment type="similarity">
    <text evidence="1">Belongs to the Tlp family.</text>
</comment>
<dbReference type="HAMAP" id="MF_01506">
    <property type="entry name" value="Tlp"/>
    <property type="match status" value="1"/>
</dbReference>